<evidence type="ECO:0000313" key="3">
    <source>
        <dbReference type="Proteomes" id="UP000254467"/>
    </source>
</evidence>
<dbReference type="OrthoDB" id="7592443at2"/>
<dbReference type="Gene3D" id="3.90.1150.10">
    <property type="entry name" value="Aspartate Aminotransferase, domain 1"/>
    <property type="match status" value="1"/>
</dbReference>
<organism evidence="2 3">
    <name type="scientific">Corynebacterium pilosum</name>
    <dbReference type="NCBI Taxonomy" id="35756"/>
    <lineage>
        <taxon>Bacteria</taxon>
        <taxon>Bacillati</taxon>
        <taxon>Actinomycetota</taxon>
        <taxon>Actinomycetes</taxon>
        <taxon>Mycobacteriales</taxon>
        <taxon>Corynebacteriaceae</taxon>
        <taxon>Corynebacterium</taxon>
    </lineage>
</organism>
<dbReference type="InterPro" id="IPR015421">
    <property type="entry name" value="PyrdxlP-dep_Trfase_major"/>
</dbReference>
<sequence>MTYDVFRVRGLYTSLSDGWTYLNAHDCPQIPERVSAAVARSFRMSPQVTALDSPVGSHSRSYAGRPEGHAFIADARYAIADLVGSTAECVVLGPNLPALYASLAAAMRPMFRYHSSVVLSTVENPAHLVPFKSVNAETRWAQPDLGSGVLPAYQFTELVDGATRLVSIPAADGLLGTVMDVSTIADNVRDRSRAWVLVDATSYAPYRLIDLDEWGADIVAVDIGALGGPQIAALVFRHEAMFRRLDTVSPVGSTDGANKLSLDIAPGLAGGVSPLVEHLADLVPPAQKGRNSRRRRLEKSMADLTSYVDFLALELYAGMRALSAVHIVGVTGEAAADAPEERLPRLSFLVNGVPAETVYHRLLDNGVVTTVTPSTTLLTDMGVEDIGGSVTISLSPFNTTADVFHLIRVVASLA</sequence>
<keyword evidence="2" id="KW-0808">Transferase</keyword>
<keyword evidence="2" id="KW-0032">Aminotransferase</keyword>
<dbReference type="AlphaFoldDB" id="A0A376CM62"/>
<dbReference type="Gene3D" id="3.40.640.10">
    <property type="entry name" value="Type I PLP-dependent aspartate aminotransferase-like (Major domain)"/>
    <property type="match status" value="1"/>
</dbReference>
<protein>
    <submittedName>
        <fullName evidence="2">Aminotransferase</fullName>
    </submittedName>
</protein>
<accession>A0A376CM62</accession>
<dbReference type="PANTHER" id="PTHR43586">
    <property type="entry name" value="CYSTEINE DESULFURASE"/>
    <property type="match status" value="1"/>
</dbReference>
<keyword evidence="3" id="KW-1185">Reference proteome</keyword>
<dbReference type="SUPFAM" id="SSF53383">
    <property type="entry name" value="PLP-dependent transferases"/>
    <property type="match status" value="1"/>
</dbReference>
<proteinExistence type="predicted"/>
<dbReference type="RefSeq" id="WP_018582505.1">
    <property type="nucleotide sequence ID" value="NZ_UFXQ01000001.1"/>
</dbReference>
<dbReference type="Proteomes" id="UP000254467">
    <property type="component" value="Unassembled WGS sequence"/>
</dbReference>
<name>A0A376CM62_9CORY</name>
<evidence type="ECO:0000313" key="2">
    <source>
        <dbReference type="EMBL" id="STC69375.1"/>
    </source>
</evidence>
<dbReference type="EMBL" id="UFXQ01000001">
    <property type="protein sequence ID" value="STC69375.1"/>
    <property type="molecule type" value="Genomic_DNA"/>
</dbReference>
<reference evidence="2 3" key="1">
    <citation type="submission" date="2018-06" db="EMBL/GenBank/DDBJ databases">
        <authorList>
            <consortium name="Pathogen Informatics"/>
            <person name="Doyle S."/>
        </authorList>
    </citation>
    <scope>NUCLEOTIDE SEQUENCE [LARGE SCALE GENOMIC DNA]</scope>
    <source>
        <strain evidence="2 3">NCTC11862</strain>
    </source>
</reference>
<dbReference type="GO" id="GO:0008483">
    <property type="term" value="F:transaminase activity"/>
    <property type="evidence" value="ECO:0007669"/>
    <property type="project" value="UniProtKB-KW"/>
</dbReference>
<gene>
    <name evidence="2" type="ORF">NCTC11862_01160</name>
</gene>
<dbReference type="InterPro" id="IPR015424">
    <property type="entry name" value="PyrdxlP-dep_Trfase"/>
</dbReference>
<dbReference type="Pfam" id="PF00266">
    <property type="entry name" value="Aminotran_5"/>
    <property type="match status" value="1"/>
</dbReference>
<dbReference type="InterPro" id="IPR015422">
    <property type="entry name" value="PyrdxlP-dep_Trfase_small"/>
</dbReference>
<dbReference type="STRING" id="35756.GCA_001044155_01115"/>
<dbReference type="PANTHER" id="PTHR43586:SF21">
    <property type="entry name" value="PYRIDOXAL PHOSPHATE (PLP)-DEPENDENT ASPARTATE AMINOTRANSFERASE SUPERFAMILY"/>
    <property type="match status" value="1"/>
</dbReference>
<evidence type="ECO:0000259" key="1">
    <source>
        <dbReference type="Pfam" id="PF00266"/>
    </source>
</evidence>
<feature type="domain" description="Aminotransferase class V" evidence="1">
    <location>
        <begin position="74"/>
        <end position="222"/>
    </location>
</feature>
<dbReference type="InterPro" id="IPR000192">
    <property type="entry name" value="Aminotrans_V_dom"/>
</dbReference>